<feature type="compositionally biased region" description="Basic and acidic residues" evidence="1">
    <location>
        <begin position="9"/>
        <end position="28"/>
    </location>
</feature>
<gene>
    <name evidence="2" type="ORF">NKR19_g4108</name>
</gene>
<evidence type="ECO:0000313" key="3">
    <source>
        <dbReference type="Proteomes" id="UP001174691"/>
    </source>
</evidence>
<evidence type="ECO:0000256" key="1">
    <source>
        <dbReference type="SAM" id="MobiDB-lite"/>
    </source>
</evidence>
<comment type="caution">
    <text evidence="2">The sequence shown here is derived from an EMBL/GenBank/DDBJ whole genome shotgun (WGS) entry which is preliminary data.</text>
</comment>
<feature type="region of interest" description="Disordered" evidence="1">
    <location>
        <begin position="1"/>
        <end position="28"/>
    </location>
</feature>
<accession>A0AA38S5X2</accession>
<evidence type="ECO:0000313" key="2">
    <source>
        <dbReference type="EMBL" id="KAJ9156840.1"/>
    </source>
</evidence>
<proteinExistence type="predicted"/>
<dbReference type="Proteomes" id="UP001174691">
    <property type="component" value="Unassembled WGS sequence"/>
</dbReference>
<keyword evidence="3" id="KW-1185">Reference proteome</keyword>
<reference evidence="2" key="1">
    <citation type="submission" date="2022-07" db="EMBL/GenBank/DDBJ databases">
        <title>Fungi with potential for degradation of polypropylene.</title>
        <authorList>
            <person name="Gostincar C."/>
        </authorList>
    </citation>
    <scope>NUCLEOTIDE SEQUENCE</scope>
    <source>
        <strain evidence="2">EXF-13287</strain>
    </source>
</reference>
<sequence length="155" mass="17120">MVTQGPGNGKRENGKPQSREPETTSKELETAHTDSLLDFLADLPLAIKQADKTVIKLLSKGFEDRSRYSSVGNAVATTWLISFERIARNALAAQYLRLMCFLAKKEIPTGLLAPGGDELEVDKAMGTLKAYAFITQLDGQDSFDIHRPVRLVIRN</sequence>
<dbReference type="AlphaFoldDB" id="A0AA38S5X2"/>
<dbReference type="EMBL" id="JANBVN010000050">
    <property type="protein sequence ID" value="KAJ9156840.1"/>
    <property type="molecule type" value="Genomic_DNA"/>
</dbReference>
<name>A0AA38S5X2_9PEZI</name>
<organism evidence="2 3">
    <name type="scientific">Coniochaeta hoffmannii</name>
    <dbReference type="NCBI Taxonomy" id="91930"/>
    <lineage>
        <taxon>Eukaryota</taxon>
        <taxon>Fungi</taxon>
        <taxon>Dikarya</taxon>
        <taxon>Ascomycota</taxon>
        <taxon>Pezizomycotina</taxon>
        <taxon>Sordariomycetes</taxon>
        <taxon>Sordariomycetidae</taxon>
        <taxon>Coniochaetales</taxon>
        <taxon>Coniochaetaceae</taxon>
        <taxon>Coniochaeta</taxon>
    </lineage>
</organism>
<protein>
    <submittedName>
        <fullName evidence="2">Uncharacterized protein</fullName>
    </submittedName>
</protein>